<evidence type="ECO:0000256" key="1">
    <source>
        <dbReference type="SAM" id="Phobius"/>
    </source>
</evidence>
<keyword evidence="1" id="KW-1133">Transmembrane helix</keyword>
<accession>A0A2G1VDX9</accession>
<feature type="transmembrane region" description="Helical" evidence="1">
    <location>
        <begin position="425"/>
        <end position="445"/>
    </location>
</feature>
<gene>
    <name evidence="2" type="ORF">CLH62_11330</name>
</gene>
<reference evidence="2 3" key="1">
    <citation type="submission" date="2017-09" db="EMBL/GenBank/DDBJ databases">
        <title>The draft genome sequences of Marinobacter guineae M3B.</title>
        <authorList>
            <person name="Cao J."/>
        </authorList>
    </citation>
    <scope>NUCLEOTIDE SEQUENCE [LARGE SCALE GENOMIC DNA]</scope>
    <source>
        <strain evidence="2 3">M3B</strain>
    </source>
</reference>
<feature type="transmembrane region" description="Helical" evidence="1">
    <location>
        <begin position="505"/>
        <end position="524"/>
    </location>
</feature>
<keyword evidence="1" id="KW-0472">Membrane</keyword>
<dbReference type="OrthoDB" id="9807111at2"/>
<protein>
    <submittedName>
        <fullName evidence="2">Fusaric acid resistance protein</fullName>
    </submittedName>
</protein>
<dbReference type="GO" id="GO:0005886">
    <property type="term" value="C:plasma membrane"/>
    <property type="evidence" value="ECO:0007669"/>
    <property type="project" value="InterPro"/>
</dbReference>
<feature type="transmembrane region" description="Helical" evidence="1">
    <location>
        <begin position="117"/>
        <end position="137"/>
    </location>
</feature>
<name>A0A2G1VDX9_9GAMM</name>
<feature type="transmembrane region" description="Helical" evidence="1">
    <location>
        <begin position="92"/>
        <end position="110"/>
    </location>
</feature>
<dbReference type="EMBL" id="NTFI01000003">
    <property type="protein sequence ID" value="PHQ24944.1"/>
    <property type="molecule type" value="Genomic_DNA"/>
</dbReference>
<dbReference type="RefSeq" id="WP_099618260.1">
    <property type="nucleotide sequence ID" value="NZ_KZ319340.1"/>
</dbReference>
<feature type="transmembrane region" description="Helical" evidence="1">
    <location>
        <begin position="477"/>
        <end position="493"/>
    </location>
</feature>
<sequence length="704" mass="77411">MSHHPLLAQLLTPNRYAVIFAIKGVVAMALALFVSMALQLDRPYWALVAAVFLQIRPESGLVIEKALCLIVGSAVGGGFGILVLAFLTPYPLLALGLLTLWIGLNSAASSMVHNTNYIYAFAMAGMTAGLVVILVMADASTTNSQAVFAIAQARISEIATGAVCAMLVSQLLWPVTVKDGLRANARKVINKTLAYLTLELEPGSSHEQRHQHADEILETLVALNDDSSAVTYEGPEGAGRSRAAHLLCNKVMSLLAVTQILGRFHRNHGDLVSPAFSEVLSQMRHYFGEIAEADNYQEGYRLAHALRRSLLEQRTGFRNESAIVTRLTRTALELVSDLVVVLRAYNALESRDQTLLKAPMLETHRDPLIGLINGFRTAMIFFIGAVIWIQTASLAALMIMIMPVVFSVMFARFSLAALTPILRRVLIGATAAIPVALIFGLGLLSRASGNFELLVLVLAGPYFFGLLALAERSTLPYGLGFCIPFTIITQPSNSMTFNAESAVNIALGLFVGISILYWVFKLITPPDSRFMQRRLLRSTARDLTAIDDHEQPENWFNGRMGERLLRLANYDQSSESSERTMTDLGFTGLNLGHVSIRLRRLIQDHRSPTVDTLLKEWQQTLAETYLLSARGAVNPAFRKVSARLLEAIHAQRDPDQKTVIIEGMFERLALTLERTARTVAEAGSFDLPVEYTPLFHEPSKIKAK</sequence>
<feature type="transmembrane region" description="Helical" evidence="1">
    <location>
        <begin position="157"/>
        <end position="177"/>
    </location>
</feature>
<organism evidence="2 3">
    <name type="scientific">Marinobacter guineae</name>
    <dbReference type="NCBI Taxonomy" id="432303"/>
    <lineage>
        <taxon>Bacteria</taxon>
        <taxon>Pseudomonadati</taxon>
        <taxon>Pseudomonadota</taxon>
        <taxon>Gammaproteobacteria</taxon>
        <taxon>Pseudomonadales</taxon>
        <taxon>Marinobacteraceae</taxon>
        <taxon>Marinobacter</taxon>
    </lineage>
</organism>
<dbReference type="Pfam" id="PF04632">
    <property type="entry name" value="FUSC"/>
    <property type="match status" value="1"/>
</dbReference>
<feature type="transmembrane region" description="Helical" evidence="1">
    <location>
        <begin position="395"/>
        <end position="413"/>
    </location>
</feature>
<proteinExistence type="predicted"/>
<dbReference type="Proteomes" id="UP000229044">
    <property type="component" value="Unassembled WGS sequence"/>
</dbReference>
<feature type="transmembrane region" description="Helical" evidence="1">
    <location>
        <begin position="451"/>
        <end position="470"/>
    </location>
</feature>
<feature type="transmembrane region" description="Helical" evidence="1">
    <location>
        <begin position="16"/>
        <end position="38"/>
    </location>
</feature>
<comment type="caution">
    <text evidence="2">The sequence shown here is derived from an EMBL/GenBank/DDBJ whole genome shotgun (WGS) entry which is preliminary data.</text>
</comment>
<evidence type="ECO:0000313" key="2">
    <source>
        <dbReference type="EMBL" id="PHQ24944.1"/>
    </source>
</evidence>
<keyword evidence="1" id="KW-0812">Transmembrane</keyword>
<evidence type="ECO:0000313" key="3">
    <source>
        <dbReference type="Proteomes" id="UP000229044"/>
    </source>
</evidence>
<feature type="transmembrane region" description="Helical" evidence="1">
    <location>
        <begin position="66"/>
        <end position="86"/>
    </location>
</feature>
<dbReference type="InterPro" id="IPR006726">
    <property type="entry name" value="PHBA_efflux_AaeB/fusaric-R"/>
</dbReference>
<feature type="transmembrane region" description="Helical" evidence="1">
    <location>
        <begin position="368"/>
        <end position="389"/>
    </location>
</feature>
<dbReference type="AlphaFoldDB" id="A0A2G1VDX9"/>
<dbReference type="GO" id="GO:0022857">
    <property type="term" value="F:transmembrane transporter activity"/>
    <property type="evidence" value="ECO:0007669"/>
    <property type="project" value="InterPro"/>
</dbReference>
<keyword evidence="3" id="KW-1185">Reference proteome</keyword>